<protein>
    <recommendedName>
        <fullName evidence="4">Aspartate/glutamate leucyltransferase</fullName>
        <ecNumber evidence="4">2.3.2.29</ecNumber>
    </recommendedName>
</protein>
<evidence type="ECO:0000313" key="7">
    <source>
        <dbReference type="EMBL" id="QIR05806.1"/>
    </source>
</evidence>
<comment type="subcellular location">
    <subcellularLocation>
        <location evidence="4">Cytoplasm</location>
    </subcellularLocation>
</comment>
<dbReference type="RefSeq" id="WP_167314194.1">
    <property type="nucleotide sequence ID" value="NZ_CP050266.1"/>
</dbReference>
<dbReference type="EMBL" id="CP050266">
    <property type="protein sequence ID" value="QIR05806.1"/>
    <property type="molecule type" value="Genomic_DNA"/>
</dbReference>
<evidence type="ECO:0000256" key="3">
    <source>
        <dbReference type="ARBA" id="ARBA00023315"/>
    </source>
</evidence>
<evidence type="ECO:0000256" key="1">
    <source>
        <dbReference type="ARBA" id="ARBA00022490"/>
    </source>
</evidence>
<dbReference type="Pfam" id="PF04377">
    <property type="entry name" value="ATE_C"/>
    <property type="match status" value="1"/>
</dbReference>
<evidence type="ECO:0000259" key="6">
    <source>
        <dbReference type="Pfam" id="PF04377"/>
    </source>
</evidence>
<dbReference type="PANTHER" id="PTHR21367">
    <property type="entry name" value="ARGININE-TRNA-PROTEIN TRANSFERASE 1"/>
    <property type="match status" value="1"/>
</dbReference>
<comment type="similarity">
    <text evidence="4">Belongs to the R-transferase family. Bpt subfamily.</text>
</comment>
<feature type="domain" description="N-end aminoacyl transferase N-terminal" evidence="5">
    <location>
        <begin position="13"/>
        <end position="83"/>
    </location>
</feature>
<evidence type="ECO:0000313" key="8">
    <source>
        <dbReference type="Proteomes" id="UP000501408"/>
    </source>
</evidence>
<dbReference type="EC" id="2.3.2.29" evidence="4"/>
<organism evidence="7 8">
    <name type="scientific">Salinivibrio costicola</name>
    <name type="common">Vibrio costicola</name>
    <dbReference type="NCBI Taxonomy" id="51367"/>
    <lineage>
        <taxon>Bacteria</taxon>
        <taxon>Pseudomonadati</taxon>
        <taxon>Pseudomonadota</taxon>
        <taxon>Gammaproteobacteria</taxon>
        <taxon>Vibrionales</taxon>
        <taxon>Vibrionaceae</taxon>
        <taxon>Salinivibrio</taxon>
    </lineage>
</organism>
<feature type="domain" description="N-end rule aminoacyl transferase C-terminal" evidence="6">
    <location>
        <begin position="103"/>
        <end position="225"/>
    </location>
</feature>
<dbReference type="HAMAP" id="MF_00689">
    <property type="entry name" value="Bpt"/>
    <property type="match status" value="1"/>
</dbReference>
<accession>A0ABX6K6D3</accession>
<comment type="function">
    <text evidence="4">Functions in the N-end rule pathway of protein degradation where it conjugates Leu from its aminoacyl-tRNA to the N-termini of proteins containing an N-terminal aspartate or glutamate.</text>
</comment>
<dbReference type="Proteomes" id="UP000501408">
    <property type="component" value="Chromosome 1"/>
</dbReference>
<evidence type="ECO:0000259" key="5">
    <source>
        <dbReference type="Pfam" id="PF04376"/>
    </source>
</evidence>
<name>A0ABX6K6D3_SALCS</name>
<gene>
    <name evidence="4" type="primary">bpt</name>
    <name evidence="7" type="ORF">HBA18_05125</name>
</gene>
<comment type="catalytic activity">
    <reaction evidence="4">
        <text>N-terminal L-aspartyl-[protein] + L-leucyl-tRNA(Leu) = N-terminal L-leucyl-L-aspartyl-[protein] + tRNA(Leu) + H(+)</text>
        <dbReference type="Rhea" id="RHEA:50420"/>
        <dbReference type="Rhea" id="RHEA-COMP:9613"/>
        <dbReference type="Rhea" id="RHEA-COMP:9622"/>
        <dbReference type="Rhea" id="RHEA-COMP:12669"/>
        <dbReference type="Rhea" id="RHEA-COMP:12674"/>
        <dbReference type="ChEBI" id="CHEBI:15378"/>
        <dbReference type="ChEBI" id="CHEBI:64720"/>
        <dbReference type="ChEBI" id="CHEBI:78442"/>
        <dbReference type="ChEBI" id="CHEBI:78494"/>
        <dbReference type="ChEBI" id="CHEBI:133042"/>
        <dbReference type="EC" id="2.3.2.29"/>
    </reaction>
</comment>
<dbReference type="InterPro" id="IPR007472">
    <property type="entry name" value="N-end_Aminoacyl_Trfase_C"/>
</dbReference>
<evidence type="ECO:0000256" key="4">
    <source>
        <dbReference type="HAMAP-Rule" id="MF_00689"/>
    </source>
</evidence>
<dbReference type="PANTHER" id="PTHR21367:SF1">
    <property type="entry name" value="ARGINYL-TRNA--PROTEIN TRANSFERASE 1"/>
    <property type="match status" value="1"/>
</dbReference>
<keyword evidence="3 4" id="KW-0012">Acyltransferase</keyword>
<evidence type="ECO:0000256" key="2">
    <source>
        <dbReference type="ARBA" id="ARBA00022679"/>
    </source>
</evidence>
<dbReference type="NCBIfam" id="NF002346">
    <property type="entry name" value="PRK01305.2-3"/>
    <property type="match status" value="1"/>
</dbReference>
<keyword evidence="1 4" id="KW-0963">Cytoplasm</keyword>
<reference evidence="7 8" key="1">
    <citation type="submission" date="2020-03" db="EMBL/GenBank/DDBJ databases">
        <title>Genome mining reveals the biosynthetic pathways of PHA and ectoines of the halophilic strain Salinivibrio costicola M318 isolated from fermented shrimp paste.</title>
        <authorList>
            <person name="Doan T.V."/>
            <person name="Tran L.T."/>
            <person name="Trieu T.A."/>
            <person name="Nguyen Q.V."/>
            <person name="Quach T.N."/>
            <person name="Phi T.Q."/>
            <person name="Kumar S."/>
        </authorList>
    </citation>
    <scope>NUCLEOTIDE SEQUENCE [LARGE SCALE GENOMIC DNA]</scope>
    <source>
        <strain evidence="7 8">M318</strain>
    </source>
</reference>
<dbReference type="InterPro" id="IPR017138">
    <property type="entry name" value="Asp_Glu_LeuTrfase"/>
</dbReference>
<sequence>MSVALKVGLTPASRCQYISTENEQLAVVLSPDIHHPAGYQQLINAGFRRSGNMMYRPHCPHCNACQSLRIDVGAYQPSKSQKRHRSQLKRLRVKVSDQLDPNWFSLYDQYITARHANGNMYPAKAEDFIAFTHSDWLQPCFIHLYEPNNGEETLVAIAVTDVLSDGLSALYSFFDPFHRFSLGRVCIQAQLEYASAEKKSWLYLGYQIDDCPAMRYKADYFPHQRFINHQWRPFSLPISTA</sequence>
<comment type="catalytic activity">
    <reaction evidence="4">
        <text>N-terminal L-glutamyl-[protein] + L-leucyl-tRNA(Leu) = N-terminal L-leucyl-L-glutamyl-[protein] + tRNA(Leu) + H(+)</text>
        <dbReference type="Rhea" id="RHEA:50412"/>
        <dbReference type="Rhea" id="RHEA-COMP:9613"/>
        <dbReference type="Rhea" id="RHEA-COMP:9622"/>
        <dbReference type="Rhea" id="RHEA-COMP:12664"/>
        <dbReference type="Rhea" id="RHEA-COMP:12668"/>
        <dbReference type="ChEBI" id="CHEBI:15378"/>
        <dbReference type="ChEBI" id="CHEBI:64721"/>
        <dbReference type="ChEBI" id="CHEBI:78442"/>
        <dbReference type="ChEBI" id="CHEBI:78494"/>
        <dbReference type="ChEBI" id="CHEBI:133041"/>
        <dbReference type="EC" id="2.3.2.29"/>
    </reaction>
</comment>
<dbReference type="InterPro" id="IPR030700">
    <property type="entry name" value="N-end_Aminoacyl_Trfase"/>
</dbReference>
<dbReference type="PIRSF" id="PIRSF037208">
    <property type="entry name" value="ATE_pro_prd"/>
    <property type="match status" value="1"/>
</dbReference>
<proteinExistence type="inferred from homology"/>
<keyword evidence="8" id="KW-1185">Reference proteome</keyword>
<dbReference type="InterPro" id="IPR016181">
    <property type="entry name" value="Acyl_CoA_acyltransferase"/>
</dbReference>
<dbReference type="SUPFAM" id="SSF55729">
    <property type="entry name" value="Acyl-CoA N-acyltransferases (Nat)"/>
    <property type="match status" value="1"/>
</dbReference>
<dbReference type="NCBIfam" id="NF002345">
    <property type="entry name" value="PRK01305.2-2"/>
    <property type="match status" value="1"/>
</dbReference>
<dbReference type="Pfam" id="PF04376">
    <property type="entry name" value="ATE_N"/>
    <property type="match status" value="1"/>
</dbReference>
<keyword evidence="2 4" id="KW-0808">Transferase</keyword>
<dbReference type="InterPro" id="IPR007471">
    <property type="entry name" value="N-end_Aminoacyl_Trfase_N"/>
</dbReference>
<dbReference type="GO" id="GO:0004057">
    <property type="term" value="F:arginyl-tRNA--protein transferase activity"/>
    <property type="evidence" value="ECO:0007669"/>
    <property type="project" value="UniProtKB-EC"/>
</dbReference>